<dbReference type="InterPro" id="IPR045083">
    <property type="entry name" value="ATP_synth_F0_asu_bact/mt"/>
</dbReference>
<evidence type="ECO:0000256" key="9">
    <source>
        <dbReference type="ARBA" id="ARBA00023136"/>
    </source>
</evidence>
<dbReference type="CTD" id="4508"/>
<dbReference type="GO" id="GO:0046933">
    <property type="term" value="F:proton-transporting ATP synthase activity, rotational mechanism"/>
    <property type="evidence" value="ECO:0007669"/>
    <property type="project" value="TreeGrafter"/>
</dbReference>
<dbReference type="InterPro" id="IPR035908">
    <property type="entry name" value="F0_ATP_A_sf"/>
</dbReference>
<dbReference type="RefSeq" id="YP_010937204.1">
    <property type="nucleotide sequence ID" value="NC_082156.1"/>
</dbReference>
<dbReference type="PANTHER" id="PTHR11410:SF0">
    <property type="entry name" value="ATP SYNTHASE SUBUNIT A"/>
    <property type="match status" value="1"/>
</dbReference>
<dbReference type="GeneID" id="84356721"/>
<evidence type="ECO:0000256" key="3">
    <source>
        <dbReference type="ARBA" id="ARBA00022448"/>
    </source>
</evidence>
<keyword evidence="13" id="KW-0496">Mitochondrion</keyword>
<evidence type="ECO:0000256" key="12">
    <source>
        <dbReference type="SAM" id="Phobius"/>
    </source>
</evidence>
<dbReference type="CDD" id="cd00310">
    <property type="entry name" value="ATP-synt_Fo_a_6"/>
    <property type="match status" value="1"/>
</dbReference>
<keyword evidence="9 12" id="KW-0472">Membrane</keyword>
<feature type="transmembrane region" description="Helical" evidence="12">
    <location>
        <begin position="176"/>
        <end position="200"/>
    </location>
</feature>
<proteinExistence type="inferred from homology"/>
<reference evidence="13" key="1">
    <citation type="submission" date="2023-07" db="EMBL/GenBank/DDBJ databases">
        <authorList>
            <person name="Yang Xw."/>
            <person name="Zhang B."/>
        </authorList>
    </citation>
    <scope>NUCLEOTIDE SEQUENCE</scope>
</reference>
<gene>
    <name evidence="13" type="primary">ATP6</name>
</gene>
<keyword evidence="7 12" id="KW-1133">Transmembrane helix</keyword>
<feature type="transmembrane region" description="Helical" evidence="12">
    <location>
        <begin position="66"/>
        <end position="88"/>
    </location>
</feature>
<organism evidence="13">
    <name type="scientific">Iassus lateralis</name>
    <dbReference type="NCBI Taxonomy" id="3054420"/>
    <lineage>
        <taxon>Eukaryota</taxon>
        <taxon>Metazoa</taxon>
        <taxon>Ecdysozoa</taxon>
        <taxon>Arthropoda</taxon>
        <taxon>Hexapoda</taxon>
        <taxon>Insecta</taxon>
        <taxon>Pterygota</taxon>
        <taxon>Neoptera</taxon>
        <taxon>Paraneoptera</taxon>
        <taxon>Hemiptera</taxon>
        <taxon>Auchenorrhyncha</taxon>
        <taxon>Membracoidea</taxon>
        <taxon>Cicadellidae</taxon>
        <taxon>Cicadellinae</taxon>
        <taxon>Cicadellini</taxon>
        <taxon>Iassus</taxon>
    </lineage>
</organism>
<evidence type="ECO:0000256" key="5">
    <source>
        <dbReference type="ARBA" id="ARBA00022692"/>
    </source>
</evidence>
<dbReference type="GO" id="GO:0045259">
    <property type="term" value="C:proton-transporting ATP synthase complex"/>
    <property type="evidence" value="ECO:0007669"/>
    <property type="project" value="UniProtKB-KW"/>
</dbReference>
<keyword evidence="5 12" id="KW-0812">Transmembrane</keyword>
<sequence length="211" mass="24666">MNNLFSTFDPCTGMFSLNWLSTIIFLMMIPNKFWKMNNTYSLLMKLLSEKMNKEINMNTEYKTINLMLFSLMMFILINNMMGLLPYMFTSSAQIVFSMTLSFPMWVSFMMFGWTKKTKTMLANLLPKNTPSMLMPFMIMIEFTSNLIRPSSLAIRLSANMIAGHILFSLMGNNNMYMMMIIMLIMMMFELAVSFIQSYVFMTLMTLYSSEV</sequence>
<keyword evidence="8" id="KW-0406">Ion transport</keyword>
<evidence type="ECO:0000256" key="1">
    <source>
        <dbReference type="ARBA" id="ARBA00004141"/>
    </source>
</evidence>
<evidence type="ECO:0000256" key="4">
    <source>
        <dbReference type="ARBA" id="ARBA00022547"/>
    </source>
</evidence>
<keyword evidence="10" id="KW-0066">ATP synthesis</keyword>
<evidence type="ECO:0000256" key="8">
    <source>
        <dbReference type="ARBA" id="ARBA00023065"/>
    </source>
</evidence>
<name>A0AA50AF94_9HEMI</name>
<dbReference type="Gene3D" id="1.20.120.220">
    <property type="entry name" value="ATP synthase, F0 complex, subunit A"/>
    <property type="match status" value="1"/>
</dbReference>
<dbReference type="SUPFAM" id="SSF81336">
    <property type="entry name" value="F1F0 ATP synthase subunit A"/>
    <property type="match status" value="1"/>
</dbReference>
<evidence type="ECO:0000256" key="10">
    <source>
        <dbReference type="ARBA" id="ARBA00023310"/>
    </source>
</evidence>
<evidence type="ECO:0000256" key="6">
    <source>
        <dbReference type="ARBA" id="ARBA00022781"/>
    </source>
</evidence>
<comment type="similarity">
    <text evidence="2">Belongs to the ATPase A chain family.</text>
</comment>
<dbReference type="NCBIfam" id="TIGR01131">
    <property type="entry name" value="ATP_synt_6_or_A"/>
    <property type="match status" value="1"/>
</dbReference>
<geneLocation type="mitochondrion" evidence="13"/>
<evidence type="ECO:0000256" key="7">
    <source>
        <dbReference type="ARBA" id="ARBA00022989"/>
    </source>
</evidence>
<keyword evidence="3" id="KW-0813">Transport</keyword>
<dbReference type="PRINTS" id="PR00123">
    <property type="entry name" value="ATPASEA"/>
</dbReference>
<evidence type="ECO:0000256" key="11">
    <source>
        <dbReference type="RuleBase" id="RU004450"/>
    </source>
</evidence>
<dbReference type="PROSITE" id="PS00449">
    <property type="entry name" value="ATPASE_A"/>
    <property type="match status" value="1"/>
</dbReference>
<dbReference type="Pfam" id="PF00119">
    <property type="entry name" value="ATP-synt_A"/>
    <property type="match status" value="1"/>
</dbReference>
<keyword evidence="6" id="KW-0375">Hydrogen ion transport</keyword>
<dbReference type="AlphaFoldDB" id="A0AA50AF94"/>
<comment type="subcellular location">
    <subcellularLocation>
        <location evidence="1">Membrane</location>
        <topology evidence="1">Multi-pass membrane protein</topology>
    </subcellularLocation>
    <subcellularLocation>
        <location evidence="11">Mitochondrion inner membrane</location>
        <topology evidence="11">Multi-pass membrane protein</topology>
    </subcellularLocation>
</comment>
<dbReference type="PANTHER" id="PTHR11410">
    <property type="entry name" value="ATP SYNTHASE SUBUNIT A"/>
    <property type="match status" value="1"/>
</dbReference>
<protein>
    <recommendedName>
        <fullName evidence="11">ATP synthase subunit a</fullName>
    </recommendedName>
</protein>
<feature type="transmembrane region" description="Helical" evidence="12">
    <location>
        <begin position="94"/>
        <end position="113"/>
    </location>
</feature>
<evidence type="ECO:0000313" key="13">
    <source>
        <dbReference type="EMBL" id="WLN32152.1"/>
    </source>
</evidence>
<evidence type="ECO:0000256" key="2">
    <source>
        <dbReference type="ARBA" id="ARBA00006810"/>
    </source>
</evidence>
<dbReference type="GO" id="GO:0005743">
    <property type="term" value="C:mitochondrial inner membrane"/>
    <property type="evidence" value="ECO:0007669"/>
    <property type="project" value="UniProtKB-SubCell"/>
</dbReference>
<accession>A0AA50AF94</accession>
<feature type="transmembrane region" description="Helical" evidence="12">
    <location>
        <begin position="12"/>
        <end position="29"/>
    </location>
</feature>
<dbReference type="InterPro" id="IPR023011">
    <property type="entry name" value="ATP_synth_F0_asu_AS"/>
</dbReference>
<keyword evidence="4" id="KW-0138">CF(0)</keyword>
<dbReference type="EMBL" id="OR264362">
    <property type="protein sequence ID" value="WLN32152.1"/>
    <property type="molecule type" value="Genomic_DNA"/>
</dbReference>
<dbReference type="InterPro" id="IPR000568">
    <property type="entry name" value="ATP_synth_F0_asu"/>
</dbReference>